<reference evidence="11" key="1">
    <citation type="submission" date="2025-08" db="UniProtKB">
        <authorList>
            <consortium name="RefSeq"/>
        </authorList>
    </citation>
    <scope>IDENTIFICATION</scope>
</reference>
<name>A0ABM4D3C2_HYDVU</name>
<evidence type="ECO:0000256" key="5">
    <source>
        <dbReference type="ARBA" id="ARBA00022777"/>
    </source>
</evidence>
<dbReference type="PROSITE" id="PS50011">
    <property type="entry name" value="PROTEIN_KINASE_DOM"/>
    <property type="match status" value="1"/>
</dbReference>
<evidence type="ECO:0000259" key="9">
    <source>
        <dbReference type="PROSITE" id="PS50011"/>
    </source>
</evidence>
<dbReference type="PROSITE" id="PS00107">
    <property type="entry name" value="PROTEIN_KINASE_ATP"/>
    <property type="match status" value="1"/>
</dbReference>
<dbReference type="InterPro" id="IPR050108">
    <property type="entry name" value="CDK"/>
</dbReference>
<evidence type="ECO:0000256" key="3">
    <source>
        <dbReference type="ARBA" id="ARBA00022679"/>
    </source>
</evidence>
<keyword evidence="5" id="KW-0418">Kinase</keyword>
<dbReference type="SUPFAM" id="SSF56112">
    <property type="entry name" value="Protein kinase-like (PK-like)"/>
    <property type="match status" value="1"/>
</dbReference>
<sequence>MNKYEILGIVGEGAYGVVMKCRHKETNDIVAIKKFKDSEESDDVKRTTLRELKVLRMLKQENIVELRESFRKQGKLYLIKHLFRESFRKRGKLYLIKHFFRESFRKRGNLYLIKHLFRESFRKRGKLYLIKHLFRETFRKRGKLYLIKHLFRESFRKRGKLYLIKHFFRESFRKRGNLYLIKHLFRESFRKRGKLYLIKHLFRESFRKRGKLYLIKHLFRESFRKRGKLYLVFEYVEKNMLECLEKMPSGVPLVQLKSYIRQLNKAVQWCHKNDVIHRDIKPENLLISNTGTLKLCDFGFARAVSGTANGQYTDYVATRWYRSPELLLGGGYGKAVDIWSIGCILGELSDGQPVFPGESEIDQLYVIQKLIGPLPPSQMHLFNINPRFRGLKFPTINGALTLAKRYSQVLSPDLIEFMEWVLQLEPSKRPTIDECAEHYAFNETHKNAVNSQDSSSSFEETDEQWPEVEISSSKQLNLPKKDLISATKFTHSPSEKSQRKNSTLALKNNFAFHSTNNNETSDEELDEMQGNNTLVRQTEKVVVLNKPKKQSLVAKYNVNDKSRVGSIKAFLGATSLSQMSNLISSNYNQQPVKLNNDNRNISELANQPKFTEKTEYDESLGQLEKLRTLSRHQKLAEVEDKINEFINQSQFVSVLARQKMIDNQPLPYKNKFGQSQKSSYFPKKNYPDKNLCEVPKLSTEQNTVLNKSSYADLRLQPLKKQISKKVQNKPKKLEQLSHNNRPSSAQKYSIGAIGNCEMPDISGNFQHSVAKSRYEGNEKSDSTTNFPYFDATKSIWKLRENHI</sequence>
<proteinExistence type="inferred from homology"/>
<feature type="region of interest" description="Disordered" evidence="8">
    <location>
        <begin position="446"/>
        <end position="473"/>
    </location>
</feature>
<dbReference type="InterPro" id="IPR017441">
    <property type="entry name" value="Protein_kinase_ATP_BS"/>
</dbReference>
<evidence type="ECO:0000256" key="6">
    <source>
        <dbReference type="ARBA" id="ARBA00022840"/>
    </source>
</evidence>
<feature type="binding site" evidence="7">
    <location>
        <position position="34"/>
    </location>
    <ligand>
        <name>ATP</name>
        <dbReference type="ChEBI" id="CHEBI:30616"/>
    </ligand>
</feature>
<feature type="domain" description="Protein kinase" evidence="9">
    <location>
        <begin position="4"/>
        <end position="441"/>
    </location>
</feature>
<dbReference type="InterPro" id="IPR011009">
    <property type="entry name" value="Kinase-like_dom_sf"/>
</dbReference>
<protein>
    <submittedName>
        <fullName evidence="11">Cyclin-dependent kinase-like 5 isoform X5</fullName>
    </submittedName>
</protein>
<dbReference type="PROSITE" id="PS00108">
    <property type="entry name" value="PROTEIN_KINASE_ST"/>
    <property type="match status" value="1"/>
</dbReference>
<dbReference type="PANTHER" id="PTHR24056:SF111">
    <property type="entry name" value="CYCLIN-DEPENDENT KINASE-LIKE 5"/>
    <property type="match status" value="1"/>
</dbReference>
<evidence type="ECO:0000256" key="4">
    <source>
        <dbReference type="ARBA" id="ARBA00022741"/>
    </source>
</evidence>
<evidence type="ECO:0000256" key="2">
    <source>
        <dbReference type="ARBA" id="ARBA00022527"/>
    </source>
</evidence>
<dbReference type="SMART" id="SM00220">
    <property type="entry name" value="S_TKc"/>
    <property type="match status" value="1"/>
</dbReference>
<evidence type="ECO:0000256" key="1">
    <source>
        <dbReference type="ARBA" id="ARBA00006485"/>
    </source>
</evidence>
<dbReference type="PANTHER" id="PTHR24056">
    <property type="entry name" value="CELL DIVISION PROTEIN KINASE"/>
    <property type="match status" value="1"/>
</dbReference>
<evidence type="ECO:0000313" key="11">
    <source>
        <dbReference type="RefSeq" id="XP_065668763.1"/>
    </source>
</evidence>
<comment type="similarity">
    <text evidence="1">Belongs to the protein kinase superfamily. CMGC Ser/Thr protein kinase family. CDC2/CDKX subfamily.</text>
</comment>
<dbReference type="InterPro" id="IPR000719">
    <property type="entry name" value="Prot_kinase_dom"/>
</dbReference>
<feature type="compositionally biased region" description="Polar residues" evidence="8">
    <location>
        <begin position="736"/>
        <end position="745"/>
    </location>
</feature>
<feature type="compositionally biased region" description="Polar residues" evidence="8">
    <location>
        <begin position="447"/>
        <end position="458"/>
    </location>
</feature>
<dbReference type="Gene3D" id="3.30.200.20">
    <property type="entry name" value="Phosphorylase Kinase, domain 1"/>
    <property type="match status" value="2"/>
</dbReference>
<dbReference type="GeneID" id="100201459"/>
<feature type="region of interest" description="Disordered" evidence="8">
    <location>
        <begin position="725"/>
        <end position="745"/>
    </location>
</feature>
<gene>
    <name evidence="11" type="primary">LOC100201459</name>
</gene>
<keyword evidence="6 7" id="KW-0067">ATP-binding</keyword>
<dbReference type="RefSeq" id="XP_065668763.1">
    <property type="nucleotide sequence ID" value="XM_065812691.1"/>
</dbReference>
<keyword evidence="2" id="KW-0723">Serine/threonine-protein kinase</keyword>
<dbReference type="Proteomes" id="UP001652625">
    <property type="component" value="Chromosome 12"/>
</dbReference>
<evidence type="ECO:0000313" key="10">
    <source>
        <dbReference type="Proteomes" id="UP001652625"/>
    </source>
</evidence>
<dbReference type="InterPro" id="IPR008271">
    <property type="entry name" value="Ser/Thr_kinase_AS"/>
</dbReference>
<evidence type="ECO:0000256" key="7">
    <source>
        <dbReference type="PROSITE-ProRule" id="PRU10141"/>
    </source>
</evidence>
<keyword evidence="3" id="KW-0808">Transferase</keyword>
<dbReference type="Gene3D" id="1.10.510.10">
    <property type="entry name" value="Transferase(Phosphotransferase) domain 1"/>
    <property type="match status" value="1"/>
</dbReference>
<keyword evidence="4 7" id="KW-0547">Nucleotide-binding</keyword>
<accession>A0ABM4D3C2</accession>
<dbReference type="Pfam" id="PF00069">
    <property type="entry name" value="Pkinase"/>
    <property type="match status" value="2"/>
</dbReference>
<organism evidence="10 11">
    <name type="scientific">Hydra vulgaris</name>
    <name type="common">Hydra</name>
    <name type="synonym">Hydra attenuata</name>
    <dbReference type="NCBI Taxonomy" id="6087"/>
    <lineage>
        <taxon>Eukaryota</taxon>
        <taxon>Metazoa</taxon>
        <taxon>Cnidaria</taxon>
        <taxon>Hydrozoa</taxon>
        <taxon>Hydroidolina</taxon>
        <taxon>Anthoathecata</taxon>
        <taxon>Aplanulata</taxon>
        <taxon>Hydridae</taxon>
        <taxon>Hydra</taxon>
    </lineage>
</organism>
<evidence type="ECO:0000256" key="8">
    <source>
        <dbReference type="SAM" id="MobiDB-lite"/>
    </source>
</evidence>
<keyword evidence="10" id="KW-1185">Reference proteome</keyword>